<sequence length="177" mass="20473">MENNNTIIHKEQSPSWANVISSRVKPPDAKKNIEKFIPVSLFKMTFGSEPKQRKIACLGETSLKLGLSTRDFEQNIKDFVENILIQFGEIQTCFEIDIRRKILFLKFINKIDLEKAKNKKITYKEKKIELFETTEYSEEFKSITIPSYSGLSVWEVAQKAYDELSKVGEVLDITALK</sequence>
<accession>A0A1R1YAB2</accession>
<organism evidence="1 2">
    <name type="scientific">Smittium culicis</name>
    <dbReference type="NCBI Taxonomy" id="133412"/>
    <lineage>
        <taxon>Eukaryota</taxon>
        <taxon>Fungi</taxon>
        <taxon>Fungi incertae sedis</taxon>
        <taxon>Zoopagomycota</taxon>
        <taxon>Kickxellomycotina</taxon>
        <taxon>Harpellomycetes</taxon>
        <taxon>Harpellales</taxon>
        <taxon>Legeriomycetaceae</taxon>
        <taxon>Smittium</taxon>
    </lineage>
</organism>
<reference evidence="1 2" key="1">
    <citation type="submission" date="2017-01" db="EMBL/GenBank/DDBJ databases">
        <authorList>
            <person name="Mah S.A."/>
            <person name="Swanson W.J."/>
            <person name="Moy G.W."/>
            <person name="Vacquier V.D."/>
        </authorList>
    </citation>
    <scope>NUCLEOTIDE SEQUENCE [LARGE SCALE GENOMIC DNA]</scope>
    <source>
        <strain evidence="1 2">GSMNP</strain>
    </source>
</reference>
<protein>
    <submittedName>
        <fullName evidence="1">Uncharacterized protein</fullName>
    </submittedName>
</protein>
<evidence type="ECO:0000313" key="2">
    <source>
        <dbReference type="Proteomes" id="UP000187283"/>
    </source>
</evidence>
<name>A0A1R1YAB2_9FUNG</name>
<comment type="caution">
    <text evidence="1">The sequence shown here is derived from an EMBL/GenBank/DDBJ whole genome shotgun (WGS) entry which is preliminary data.</text>
</comment>
<gene>
    <name evidence="1" type="ORF">AYI70_g2027</name>
</gene>
<proteinExistence type="predicted"/>
<dbReference type="AlphaFoldDB" id="A0A1R1YAB2"/>
<dbReference type="EMBL" id="LSSN01000474">
    <property type="protein sequence ID" value="OMJ23775.1"/>
    <property type="molecule type" value="Genomic_DNA"/>
</dbReference>
<dbReference type="OrthoDB" id="10359095at2759"/>
<keyword evidence="2" id="KW-1185">Reference proteome</keyword>
<dbReference type="Proteomes" id="UP000187283">
    <property type="component" value="Unassembled WGS sequence"/>
</dbReference>
<evidence type="ECO:0000313" key="1">
    <source>
        <dbReference type="EMBL" id="OMJ23775.1"/>
    </source>
</evidence>